<proteinExistence type="predicted"/>
<dbReference type="AlphaFoldDB" id="A0A9N9D0H7"/>
<dbReference type="EMBL" id="CAJVPI010001663">
    <property type="protein sequence ID" value="CAG8622432.1"/>
    <property type="molecule type" value="Genomic_DNA"/>
</dbReference>
<keyword evidence="2" id="KW-1185">Reference proteome</keyword>
<evidence type="ECO:0000313" key="2">
    <source>
        <dbReference type="Proteomes" id="UP000789739"/>
    </source>
</evidence>
<gene>
    <name evidence="1" type="ORF">PBRASI_LOCUS8786</name>
</gene>
<evidence type="ECO:0000313" key="1">
    <source>
        <dbReference type="EMBL" id="CAG8622432.1"/>
    </source>
</evidence>
<accession>A0A9N9D0H7</accession>
<sequence length="59" mass="7054">MSEAENRVDYLKKERTLSNVRTLSPSHKYIVKGVREIFHFGQFRRQINQLRAAASWKDF</sequence>
<comment type="caution">
    <text evidence="1">The sequence shown here is derived from an EMBL/GenBank/DDBJ whole genome shotgun (WGS) entry which is preliminary data.</text>
</comment>
<protein>
    <submittedName>
        <fullName evidence="1">749_t:CDS:1</fullName>
    </submittedName>
</protein>
<dbReference type="Proteomes" id="UP000789739">
    <property type="component" value="Unassembled WGS sequence"/>
</dbReference>
<organism evidence="1 2">
    <name type="scientific">Paraglomus brasilianum</name>
    <dbReference type="NCBI Taxonomy" id="144538"/>
    <lineage>
        <taxon>Eukaryota</taxon>
        <taxon>Fungi</taxon>
        <taxon>Fungi incertae sedis</taxon>
        <taxon>Mucoromycota</taxon>
        <taxon>Glomeromycotina</taxon>
        <taxon>Glomeromycetes</taxon>
        <taxon>Paraglomerales</taxon>
        <taxon>Paraglomeraceae</taxon>
        <taxon>Paraglomus</taxon>
    </lineage>
</organism>
<name>A0A9N9D0H7_9GLOM</name>
<reference evidence="1" key="1">
    <citation type="submission" date="2021-06" db="EMBL/GenBank/DDBJ databases">
        <authorList>
            <person name="Kallberg Y."/>
            <person name="Tangrot J."/>
            <person name="Rosling A."/>
        </authorList>
    </citation>
    <scope>NUCLEOTIDE SEQUENCE</scope>
    <source>
        <strain evidence="1">BR232B</strain>
    </source>
</reference>